<sequence>MKESQPSQWNFLTNHTHVLVVLDQDPDARIRDMAVEIGITERAVQRILSELASDGFLSIEKQGRRNIYTINRNMWLRHSLEKHVRIGSLLDTINSMKNKKKTKLST</sequence>
<dbReference type="InterPro" id="IPR036390">
    <property type="entry name" value="WH_DNA-bd_sf"/>
</dbReference>
<keyword evidence="2" id="KW-1185">Reference proteome</keyword>
<dbReference type="EMBL" id="JACBAZ010000002">
    <property type="protein sequence ID" value="NWK55280.1"/>
    <property type="molecule type" value="Genomic_DNA"/>
</dbReference>
<evidence type="ECO:0000313" key="2">
    <source>
        <dbReference type="Proteomes" id="UP000557872"/>
    </source>
</evidence>
<dbReference type="AlphaFoldDB" id="A0A851GKM8"/>
<dbReference type="Gene3D" id="1.10.10.10">
    <property type="entry name" value="Winged helix-like DNA-binding domain superfamily/Winged helix DNA-binding domain"/>
    <property type="match status" value="1"/>
</dbReference>
<name>A0A851GKM8_9BACT</name>
<comment type="caution">
    <text evidence="1">The sequence shown here is derived from an EMBL/GenBank/DDBJ whole genome shotgun (WGS) entry which is preliminary data.</text>
</comment>
<reference evidence="1 2" key="1">
    <citation type="submission" date="2020-07" db="EMBL/GenBank/DDBJ databases">
        <title>Roseicoccus Jingziensis gen. nov., sp. nov., isolated from coastal seawater.</title>
        <authorList>
            <person name="Feng X."/>
        </authorList>
    </citation>
    <scope>NUCLEOTIDE SEQUENCE [LARGE SCALE GENOMIC DNA]</scope>
    <source>
        <strain evidence="1 2">N1E253</strain>
    </source>
</reference>
<evidence type="ECO:0000313" key="1">
    <source>
        <dbReference type="EMBL" id="NWK55280.1"/>
    </source>
</evidence>
<gene>
    <name evidence="1" type="ORF">HW115_06640</name>
</gene>
<proteinExistence type="predicted"/>
<accession>A0A851GKM8</accession>
<dbReference type="Proteomes" id="UP000557872">
    <property type="component" value="Unassembled WGS sequence"/>
</dbReference>
<dbReference type="InterPro" id="IPR036388">
    <property type="entry name" value="WH-like_DNA-bd_sf"/>
</dbReference>
<dbReference type="SUPFAM" id="SSF46785">
    <property type="entry name" value="Winged helix' DNA-binding domain"/>
    <property type="match status" value="1"/>
</dbReference>
<organism evidence="1 2">
    <name type="scientific">Oceaniferula marina</name>
    <dbReference type="NCBI Taxonomy" id="2748318"/>
    <lineage>
        <taxon>Bacteria</taxon>
        <taxon>Pseudomonadati</taxon>
        <taxon>Verrucomicrobiota</taxon>
        <taxon>Verrucomicrobiia</taxon>
        <taxon>Verrucomicrobiales</taxon>
        <taxon>Verrucomicrobiaceae</taxon>
        <taxon>Oceaniferula</taxon>
    </lineage>
</organism>
<dbReference type="RefSeq" id="WP_178931803.1">
    <property type="nucleotide sequence ID" value="NZ_JACBAZ010000002.1"/>
</dbReference>
<protein>
    <submittedName>
        <fullName evidence="1">ArsR family transcriptional regulator</fullName>
    </submittedName>
</protein>